<dbReference type="InterPro" id="IPR025799">
    <property type="entry name" value="Arg_MeTrfase"/>
</dbReference>
<dbReference type="Proteomes" id="UP000823674">
    <property type="component" value="Chromosome A09"/>
</dbReference>
<dbReference type="PANTHER" id="PTHR11006:SF68">
    <property type="entry name" value="PROTEIN ARGININE N-METHYLTRANSFERASE PRMT10"/>
    <property type="match status" value="1"/>
</dbReference>
<keyword evidence="3" id="KW-1185">Reference proteome</keyword>
<proteinExistence type="predicted"/>
<name>A0ABQ7LJM5_BRACM</name>
<dbReference type="Gene3D" id="2.70.160.11">
    <property type="entry name" value="Hnrnp arginine n-methyltransferase1"/>
    <property type="match status" value="1"/>
</dbReference>
<organism evidence="2 3">
    <name type="scientific">Brassica rapa subsp. trilocularis</name>
    <dbReference type="NCBI Taxonomy" id="1813537"/>
    <lineage>
        <taxon>Eukaryota</taxon>
        <taxon>Viridiplantae</taxon>
        <taxon>Streptophyta</taxon>
        <taxon>Embryophyta</taxon>
        <taxon>Tracheophyta</taxon>
        <taxon>Spermatophyta</taxon>
        <taxon>Magnoliopsida</taxon>
        <taxon>eudicotyledons</taxon>
        <taxon>Gunneridae</taxon>
        <taxon>Pentapetalae</taxon>
        <taxon>rosids</taxon>
        <taxon>malvids</taxon>
        <taxon>Brassicales</taxon>
        <taxon>Brassicaceae</taxon>
        <taxon>Brassiceae</taxon>
        <taxon>Brassica</taxon>
    </lineage>
</organism>
<comment type="caution">
    <text evidence="2">The sequence shown here is derived from an EMBL/GenBank/DDBJ whole genome shotgun (WGS) entry which is preliminary data.</text>
</comment>
<gene>
    <name evidence="2" type="primary">A09p055010.1_BraROA</name>
    <name evidence="2" type="ORF">IGI04_037194</name>
</gene>
<accession>A0ABQ7LJM5</accession>
<sequence>MFDSVICARDHWLKPTGVMYPSHARMWFAPIKSNMADRKKNDLDGAMVDWDNFLDEIKTYYGVDLSVLTKAFC</sequence>
<keyword evidence="1" id="KW-0949">S-adenosyl-L-methionine</keyword>
<evidence type="ECO:0000313" key="3">
    <source>
        <dbReference type="Proteomes" id="UP000823674"/>
    </source>
</evidence>
<dbReference type="EMBL" id="JADBGQ010000008">
    <property type="protein sequence ID" value="KAG5385724.1"/>
    <property type="molecule type" value="Genomic_DNA"/>
</dbReference>
<evidence type="ECO:0008006" key="4">
    <source>
        <dbReference type="Google" id="ProtNLM"/>
    </source>
</evidence>
<evidence type="ECO:0000313" key="2">
    <source>
        <dbReference type="EMBL" id="KAG5385724.1"/>
    </source>
</evidence>
<reference evidence="2 3" key="1">
    <citation type="submission" date="2021-03" db="EMBL/GenBank/DDBJ databases">
        <authorList>
            <person name="King G.J."/>
            <person name="Bancroft I."/>
            <person name="Baten A."/>
            <person name="Bloomfield J."/>
            <person name="Borpatragohain P."/>
            <person name="He Z."/>
            <person name="Irish N."/>
            <person name="Irwin J."/>
            <person name="Liu K."/>
            <person name="Mauleon R.P."/>
            <person name="Moore J."/>
            <person name="Morris R."/>
            <person name="Ostergaard L."/>
            <person name="Wang B."/>
            <person name="Wells R."/>
        </authorList>
    </citation>
    <scope>NUCLEOTIDE SEQUENCE [LARGE SCALE GENOMIC DNA]</scope>
    <source>
        <strain evidence="2">R-o-18</strain>
        <tissue evidence="2">Leaf</tissue>
    </source>
</reference>
<evidence type="ECO:0000256" key="1">
    <source>
        <dbReference type="ARBA" id="ARBA00022691"/>
    </source>
</evidence>
<protein>
    <recommendedName>
        <fullName evidence="4">Defective in cullin neddylation protein</fullName>
    </recommendedName>
</protein>
<dbReference type="PANTHER" id="PTHR11006">
    <property type="entry name" value="PROTEIN ARGININE N-METHYLTRANSFERASE"/>
    <property type="match status" value="1"/>
</dbReference>